<evidence type="ECO:0000313" key="2">
    <source>
        <dbReference type="Proteomes" id="UP000076858"/>
    </source>
</evidence>
<dbReference type="Proteomes" id="UP000076858">
    <property type="component" value="Unassembled WGS sequence"/>
</dbReference>
<dbReference type="OrthoDB" id="6379547at2759"/>
<keyword evidence="2" id="KW-1185">Reference proteome</keyword>
<protein>
    <submittedName>
        <fullName evidence="1">Uncharacterized protein</fullName>
    </submittedName>
</protein>
<reference evidence="1 2" key="1">
    <citation type="submission" date="2016-03" db="EMBL/GenBank/DDBJ databases">
        <title>EvidentialGene: Evidence-directed Construction of Genes on Genomes.</title>
        <authorList>
            <person name="Gilbert D.G."/>
            <person name="Choi J.-H."/>
            <person name="Mockaitis K."/>
            <person name="Colbourne J."/>
            <person name="Pfrender M."/>
        </authorList>
    </citation>
    <scope>NUCLEOTIDE SEQUENCE [LARGE SCALE GENOMIC DNA]</scope>
    <source>
        <strain evidence="1 2">Xinb3</strain>
        <tissue evidence="1">Complete organism</tissue>
    </source>
</reference>
<feature type="non-terminal residue" evidence="1">
    <location>
        <position position="1"/>
    </location>
</feature>
<organism evidence="1 2">
    <name type="scientific">Daphnia magna</name>
    <dbReference type="NCBI Taxonomy" id="35525"/>
    <lineage>
        <taxon>Eukaryota</taxon>
        <taxon>Metazoa</taxon>
        <taxon>Ecdysozoa</taxon>
        <taxon>Arthropoda</taxon>
        <taxon>Crustacea</taxon>
        <taxon>Branchiopoda</taxon>
        <taxon>Diplostraca</taxon>
        <taxon>Cladocera</taxon>
        <taxon>Anomopoda</taxon>
        <taxon>Daphniidae</taxon>
        <taxon>Daphnia</taxon>
    </lineage>
</organism>
<name>A0A162CX66_9CRUS</name>
<dbReference type="AlphaFoldDB" id="A0A162CX66"/>
<sequence length="72" mass="8296">HGTPIDWYNFCREVSEDIVINNSEKIGGVGITVEIDESKFGKRKYNRGKRVEGVYGCLVELKEYLENVFLLQ</sequence>
<accession>A0A162CX66</accession>
<gene>
    <name evidence="1" type="ORF">APZ42_010388</name>
</gene>
<evidence type="ECO:0000313" key="1">
    <source>
        <dbReference type="EMBL" id="KZR95704.1"/>
    </source>
</evidence>
<comment type="caution">
    <text evidence="1">The sequence shown here is derived from an EMBL/GenBank/DDBJ whole genome shotgun (WGS) entry which is preliminary data.</text>
</comment>
<dbReference type="EMBL" id="LRGB01027524">
    <property type="protein sequence ID" value="KZR95704.1"/>
    <property type="molecule type" value="Genomic_DNA"/>
</dbReference>
<proteinExistence type="predicted"/>